<dbReference type="PANTHER" id="PTHR48050:SF13">
    <property type="entry name" value="STEROL 3-BETA-GLUCOSYLTRANSFERASE UGT80A2"/>
    <property type="match status" value="1"/>
</dbReference>
<name>A0A840TYV7_9BACT</name>
<sequence length="428" mass="49926">MNKIALFIILPFVSHYNSSFGLADTLKSKGCRVVFTGSNNFRYHIQKEGFEFVDVPLVEEYVVNNIMTGLKLLFVNLVSKKLLKVRYRNFLKSVYAIQEICKEIKPQEIFIDEHLSLYFFVLKNKSTKITIINTKLPTRHKLGIPPLTCSIPFKNNLFYWLLSEFFWLRHLVSSKFNFVFRDVVFLGADDKLFFKRFSKKNGVPFDEFYNRYNLLYEGVRKVDTIHILPRFLEYNWYKCDQFEEFTYYYHIRKNEENLNLLTIVHSIKLLPNSNAYLVYVSLGTLSGLYEKTVKRFYQRLFLAIEEMKSVYLIVSTGGVAMNGDFYNKSRIFVFESVPQQVLLPYCDLMISHGGMNSVCECIEAAVPVLIYPLNCNNSDQPGNAARIVSKGFGLQGNIYKDTSSHIKKKINKMLSSPSFRKRILEVNK</sequence>
<evidence type="ECO:0000313" key="2">
    <source>
        <dbReference type="Proteomes" id="UP000557307"/>
    </source>
</evidence>
<dbReference type="SUPFAM" id="SSF53756">
    <property type="entry name" value="UDP-Glycosyltransferase/glycogen phosphorylase"/>
    <property type="match status" value="1"/>
</dbReference>
<dbReference type="CDD" id="cd03784">
    <property type="entry name" value="GT1_Gtf-like"/>
    <property type="match status" value="1"/>
</dbReference>
<gene>
    <name evidence="1" type="ORF">HNQ92_004644</name>
</gene>
<dbReference type="GO" id="GO:0017000">
    <property type="term" value="P:antibiotic biosynthetic process"/>
    <property type="evidence" value="ECO:0007669"/>
    <property type="project" value="UniProtKB-ARBA"/>
</dbReference>
<keyword evidence="2" id="KW-1185">Reference proteome</keyword>
<keyword evidence="1" id="KW-0808">Transferase</keyword>
<accession>A0A840TYV7</accession>
<dbReference type="AlphaFoldDB" id="A0A840TYV7"/>
<dbReference type="Gene3D" id="3.40.50.2000">
    <property type="entry name" value="Glycogen Phosphorylase B"/>
    <property type="match status" value="2"/>
</dbReference>
<dbReference type="Proteomes" id="UP000557307">
    <property type="component" value="Unassembled WGS sequence"/>
</dbReference>
<dbReference type="PANTHER" id="PTHR48050">
    <property type="entry name" value="STEROL 3-BETA-GLUCOSYLTRANSFERASE"/>
    <property type="match status" value="1"/>
</dbReference>
<dbReference type="GO" id="GO:0008194">
    <property type="term" value="F:UDP-glycosyltransferase activity"/>
    <property type="evidence" value="ECO:0007669"/>
    <property type="project" value="InterPro"/>
</dbReference>
<evidence type="ECO:0000313" key="1">
    <source>
        <dbReference type="EMBL" id="MBB5286483.1"/>
    </source>
</evidence>
<dbReference type="InterPro" id="IPR002213">
    <property type="entry name" value="UDP_glucos_trans"/>
</dbReference>
<reference evidence="1 2" key="1">
    <citation type="submission" date="2020-08" db="EMBL/GenBank/DDBJ databases">
        <title>Genomic Encyclopedia of Type Strains, Phase IV (KMG-IV): sequencing the most valuable type-strain genomes for metagenomic binning, comparative biology and taxonomic classification.</title>
        <authorList>
            <person name="Goeker M."/>
        </authorList>
    </citation>
    <scope>NUCLEOTIDE SEQUENCE [LARGE SCALE GENOMIC DNA]</scope>
    <source>
        <strain evidence="1 2">DSM 105074</strain>
    </source>
</reference>
<protein>
    <submittedName>
        <fullName evidence="1">UDP:flavonoid glycosyltransferase YjiC (YdhE family)</fullName>
    </submittedName>
</protein>
<dbReference type="RefSeq" id="WP_184177666.1">
    <property type="nucleotide sequence ID" value="NZ_JACHGF010000010.1"/>
</dbReference>
<organism evidence="1 2">
    <name type="scientific">Rhabdobacter roseus</name>
    <dbReference type="NCBI Taxonomy" id="1655419"/>
    <lineage>
        <taxon>Bacteria</taxon>
        <taxon>Pseudomonadati</taxon>
        <taxon>Bacteroidota</taxon>
        <taxon>Cytophagia</taxon>
        <taxon>Cytophagales</taxon>
        <taxon>Cytophagaceae</taxon>
        <taxon>Rhabdobacter</taxon>
    </lineage>
</organism>
<dbReference type="EMBL" id="JACHGF010000010">
    <property type="protein sequence ID" value="MBB5286483.1"/>
    <property type="molecule type" value="Genomic_DNA"/>
</dbReference>
<proteinExistence type="predicted"/>
<dbReference type="InterPro" id="IPR050426">
    <property type="entry name" value="Glycosyltransferase_28"/>
</dbReference>
<dbReference type="Pfam" id="PF00201">
    <property type="entry name" value="UDPGT"/>
    <property type="match status" value="1"/>
</dbReference>
<comment type="caution">
    <text evidence="1">The sequence shown here is derived from an EMBL/GenBank/DDBJ whole genome shotgun (WGS) entry which is preliminary data.</text>
</comment>